<protein>
    <submittedName>
        <fullName evidence="1">11444_t:CDS:1</fullName>
    </submittedName>
</protein>
<feature type="non-terminal residue" evidence="1">
    <location>
        <position position="1"/>
    </location>
</feature>
<proteinExistence type="predicted"/>
<evidence type="ECO:0000313" key="2">
    <source>
        <dbReference type="Proteomes" id="UP000789920"/>
    </source>
</evidence>
<comment type="caution">
    <text evidence="1">The sequence shown here is derived from an EMBL/GenBank/DDBJ whole genome shotgun (WGS) entry which is preliminary data.</text>
</comment>
<keyword evidence="2" id="KW-1185">Reference proteome</keyword>
<organism evidence="1 2">
    <name type="scientific">Racocetra persica</name>
    <dbReference type="NCBI Taxonomy" id="160502"/>
    <lineage>
        <taxon>Eukaryota</taxon>
        <taxon>Fungi</taxon>
        <taxon>Fungi incertae sedis</taxon>
        <taxon>Mucoromycota</taxon>
        <taxon>Glomeromycotina</taxon>
        <taxon>Glomeromycetes</taxon>
        <taxon>Diversisporales</taxon>
        <taxon>Gigasporaceae</taxon>
        <taxon>Racocetra</taxon>
    </lineage>
</organism>
<accession>A0ACA9SMZ1</accession>
<name>A0ACA9SMZ1_9GLOM</name>
<dbReference type="EMBL" id="CAJVQC010129944">
    <property type="protein sequence ID" value="CAG8841323.1"/>
    <property type="molecule type" value="Genomic_DNA"/>
</dbReference>
<gene>
    <name evidence="1" type="ORF">RPERSI_LOCUS31821</name>
</gene>
<dbReference type="Proteomes" id="UP000789920">
    <property type="component" value="Unassembled WGS sequence"/>
</dbReference>
<sequence>GCLRAKRFLCTGNIRSMFQKAVLLCLEKHIMGEKLRRLAKLDDKIQ</sequence>
<evidence type="ECO:0000313" key="1">
    <source>
        <dbReference type="EMBL" id="CAG8841323.1"/>
    </source>
</evidence>
<reference evidence="1" key="1">
    <citation type="submission" date="2021-06" db="EMBL/GenBank/DDBJ databases">
        <authorList>
            <person name="Kallberg Y."/>
            <person name="Tangrot J."/>
            <person name="Rosling A."/>
        </authorList>
    </citation>
    <scope>NUCLEOTIDE SEQUENCE</scope>
    <source>
        <strain evidence="1">MA461A</strain>
    </source>
</reference>